<reference evidence="2 3" key="1">
    <citation type="submission" date="2015-11" db="EMBL/GenBank/DDBJ databases">
        <title>Genomic Taxonomy of the Vibrionaceae.</title>
        <authorList>
            <person name="Gomez-Gil B."/>
            <person name="Enciso-Ibarra J."/>
        </authorList>
    </citation>
    <scope>NUCLEOTIDE SEQUENCE [LARGE SCALE GENOMIC DNA]</scope>
    <source>
        <strain evidence="2 3">CAIM 912</strain>
    </source>
</reference>
<organism evidence="2 3">
    <name type="scientific">Enterovibrio coralii</name>
    <dbReference type="NCBI Taxonomy" id="294935"/>
    <lineage>
        <taxon>Bacteria</taxon>
        <taxon>Pseudomonadati</taxon>
        <taxon>Pseudomonadota</taxon>
        <taxon>Gammaproteobacteria</taxon>
        <taxon>Vibrionales</taxon>
        <taxon>Vibrionaceae</taxon>
        <taxon>Enterovibrio</taxon>
    </lineage>
</organism>
<dbReference type="EMBL" id="LNTY01000025">
    <property type="protein sequence ID" value="KXF82452.1"/>
    <property type="molecule type" value="Genomic_DNA"/>
</dbReference>
<dbReference type="AlphaFoldDB" id="A0A135IAI4"/>
<dbReference type="Proteomes" id="UP000070529">
    <property type="component" value="Unassembled WGS sequence"/>
</dbReference>
<feature type="domain" description="DUF4123" evidence="1">
    <location>
        <begin position="9"/>
        <end position="117"/>
    </location>
</feature>
<comment type="caution">
    <text evidence="2">The sequence shown here is derived from an EMBL/GenBank/DDBJ whole genome shotgun (WGS) entry which is preliminary data.</text>
</comment>
<evidence type="ECO:0000259" key="1">
    <source>
        <dbReference type="Pfam" id="PF13503"/>
    </source>
</evidence>
<dbReference type="Pfam" id="PF13503">
    <property type="entry name" value="DUF4123"/>
    <property type="match status" value="1"/>
</dbReference>
<proteinExistence type="predicted"/>
<accession>A0A135IAI4</accession>
<name>A0A135IAI4_9GAMM</name>
<evidence type="ECO:0000313" key="2">
    <source>
        <dbReference type="EMBL" id="KXF82452.1"/>
    </source>
</evidence>
<evidence type="ECO:0000313" key="3">
    <source>
        <dbReference type="Proteomes" id="UP000070529"/>
    </source>
</evidence>
<sequence length="274" mass="31825">MDLHGGKHLYLILDATQIQKVETFLYQVEGNPQYEPVYLNSPWNELKEVSPCVVVATRNIIDWFRKNANANQGYFFSSFANLEEVAETMRRVIQVKTPYGSSVFYKMAHAEAAWVLFDDECSVLWHNIEQVWLPTRDGWKSKNKPNTLFSLAPQPITFTEKQWALLGQISWRNSLEKIEKHITKWFNDSLPQADNHWVREQASRAYQKGFSSERDLLQYFTVLGFLGENALTEDAYPDLYQLINVPSAQTPSQRIERAALLAERYINSTQEHTL</sequence>
<dbReference type="STRING" id="294935.ATN88_10100"/>
<dbReference type="InterPro" id="IPR025391">
    <property type="entry name" value="DUF4123"/>
</dbReference>
<gene>
    <name evidence="2" type="ORF">ATN88_10100</name>
</gene>
<protein>
    <recommendedName>
        <fullName evidence="1">DUF4123 domain-containing protein</fullName>
    </recommendedName>
</protein>
<keyword evidence="3" id="KW-1185">Reference proteome</keyword>